<feature type="compositionally biased region" description="Basic and acidic residues" evidence="10">
    <location>
        <begin position="185"/>
        <end position="206"/>
    </location>
</feature>
<evidence type="ECO:0000256" key="6">
    <source>
        <dbReference type="ARBA" id="ARBA00022692"/>
    </source>
</evidence>
<dbReference type="Pfam" id="PF13347">
    <property type="entry name" value="MFS_2"/>
    <property type="match status" value="2"/>
</dbReference>
<keyword evidence="5" id="KW-0762">Sugar transport</keyword>
<feature type="transmembrane region" description="Helical" evidence="11">
    <location>
        <begin position="598"/>
        <end position="619"/>
    </location>
</feature>
<name>A0AAQ3RRN4_VIGMU</name>
<dbReference type="PANTHER" id="PTHR19432:SF89">
    <property type="entry name" value="SUCROSE_H+ SYMPORTER, PLANT, MAJOR FACILITATOR SUPERFAMILY DOMAIN-CONTAINING PROTEIN-RELATED"/>
    <property type="match status" value="1"/>
</dbReference>
<feature type="transmembrane region" description="Helical" evidence="11">
    <location>
        <begin position="567"/>
        <end position="586"/>
    </location>
</feature>
<dbReference type="SUPFAM" id="SSF103473">
    <property type="entry name" value="MFS general substrate transporter"/>
    <property type="match status" value="1"/>
</dbReference>
<evidence type="ECO:0000256" key="4">
    <source>
        <dbReference type="ARBA" id="ARBA00022448"/>
    </source>
</evidence>
<dbReference type="Proteomes" id="UP001374535">
    <property type="component" value="Chromosome 7"/>
</dbReference>
<evidence type="ECO:0000256" key="8">
    <source>
        <dbReference type="ARBA" id="ARBA00022989"/>
    </source>
</evidence>
<accession>A0AAQ3RRN4</accession>
<dbReference type="EMBL" id="CP144694">
    <property type="protein sequence ID" value="WVZ02703.1"/>
    <property type="molecule type" value="Genomic_DNA"/>
</dbReference>
<keyword evidence="7" id="KW-0769">Symport</keyword>
<evidence type="ECO:0000313" key="12">
    <source>
        <dbReference type="EMBL" id="WVZ02703.1"/>
    </source>
</evidence>
<feature type="transmembrane region" description="Helical" evidence="11">
    <location>
        <begin position="339"/>
        <end position="360"/>
    </location>
</feature>
<keyword evidence="4" id="KW-0813">Transport</keyword>
<gene>
    <name evidence="12" type="ORF">V8G54_023509</name>
</gene>
<feature type="region of interest" description="Disordered" evidence="10">
    <location>
        <begin position="457"/>
        <end position="477"/>
    </location>
</feature>
<keyword evidence="6 11" id="KW-0812">Transmembrane</keyword>
<evidence type="ECO:0000256" key="10">
    <source>
        <dbReference type="SAM" id="MobiDB-lite"/>
    </source>
</evidence>
<dbReference type="GO" id="GO:0005886">
    <property type="term" value="C:plasma membrane"/>
    <property type="evidence" value="ECO:0007669"/>
    <property type="project" value="TreeGrafter"/>
</dbReference>
<dbReference type="GO" id="GO:0005773">
    <property type="term" value="C:vacuole"/>
    <property type="evidence" value="ECO:0007669"/>
    <property type="project" value="TreeGrafter"/>
</dbReference>
<evidence type="ECO:0000256" key="7">
    <source>
        <dbReference type="ARBA" id="ARBA00022847"/>
    </source>
</evidence>
<sequence length="717" mass="78863">MEENCGISTFSITRTYAKITNELMHLLEMKTKKRVLSVEGNVAESWRRDEHAAPPRWLKKAVMMIVVENKKPVVGVMFEGRKGALRATCLLACNVFGEIQVKKSHMALRCTERRSVRFYSVAEPTPLRKMFDVAFIVAGIQCGWAIQHSLLTPYVCLGMLPLEGEVTHAARKNCVKQDRLQTLRIGEEKNEDGRRMKKEKNKERKSPSPTEPIDPTTPSITTLSVEASQAEPTPLRKMFDVAFIVAGIQCGWAIQHSLLTPYVQFLRLSHAATSLIWLCGPVSGLVVQPIVGYYSDRSTSRFGRRRPFILRGAVAVAIAEFHISYAADIGYDDITKKTCPWAVGVFVIGFGILHVANNMLQGHCRAFLADLAAGDQRKTRIANGFFSFFIGVGNVLGFTAASFSGLDKTFPFMQTKACDVFCANLKSSYFYSILLLVFLASVALIYVKEKPVLPRAVQEDAQPSAPSPTEPIDPTTPSITTLSVEASQAEPTPLRKMFDVAFIAAGIQCGWAIQHSLLTPYVQFLGVPHATASLIWLCGPVSEHVEQPIIGYYSDRSTSRFGRRRPFILRGAVVVAIAEFLISYAVDIGYDDITKKTRPWAVGVFVIGFGILHVANNMLQGPCRAFLADLVAGDQRKTRIANGFFSFFIGVGNVLGFAAASFSGLDKTFPFTQTKFLLLLDLVTGVLSHRSSHLRKGQARAATGGARGRATLGFLSA</sequence>
<comment type="similarity">
    <text evidence="3">Belongs to the glycoside-pentoside-hexuronide (GPH) cation symporter transporter (TC 2.A.2.4) family.</text>
</comment>
<dbReference type="Gene3D" id="1.20.1250.20">
    <property type="entry name" value="MFS general substrate transporter like domains"/>
    <property type="match status" value="2"/>
</dbReference>
<feature type="transmembrane region" description="Helical" evidence="11">
    <location>
        <begin position="308"/>
        <end position="327"/>
    </location>
</feature>
<dbReference type="PANTHER" id="PTHR19432">
    <property type="entry name" value="SUGAR TRANSPORTER"/>
    <property type="match status" value="1"/>
</dbReference>
<reference evidence="12 13" key="1">
    <citation type="journal article" date="2023" name="Life. Sci Alliance">
        <title>Evolutionary insights into 3D genome organization and epigenetic landscape of Vigna mungo.</title>
        <authorList>
            <person name="Junaid A."/>
            <person name="Singh B."/>
            <person name="Bhatia S."/>
        </authorList>
    </citation>
    <scope>NUCLEOTIDE SEQUENCE [LARGE SCALE GENOMIC DNA]</scope>
    <source>
        <strain evidence="12">Urdbean</strain>
    </source>
</reference>
<evidence type="ECO:0008006" key="14">
    <source>
        <dbReference type="Google" id="ProtNLM"/>
    </source>
</evidence>
<organism evidence="12 13">
    <name type="scientific">Vigna mungo</name>
    <name type="common">Black gram</name>
    <name type="synonym">Phaseolus mungo</name>
    <dbReference type="NCBI Taxonomy" id="3915"/>
    <lineage>
        <taxon>Eukaryota</taxon>
        <taxon>Viridiplantae</taxon>
        <taxon>Streptophyta</taxon>
        <taxon>Embryophyta</taxon>
        <taxon>Tracheophyta</taxon>
        <taxon>Spermatophyta</taxon>
        <taxon>Magnoliopsida</taxon>
        <taxon>eudicotyledons</taxon>
        <taxon>Gunneridae</taxon>
        <taxon>Pentapetalae</taxon>
        <taxon>rosids</taxon>
        <taxon>fabids</taxon>
        <taxon>Fabales</taxon>
        <taxon>Fabaceae</taxon>
        <taxon>Papilionoideae</taxon>
        <taxon>50 kb inversion clade</taxon>
        <taxon>NPAAA clade</taxon>
        <taxon>indigoferoid/millettioid clade</taxon>
        <taxon>Phaseoleae</taxon>
        <taxon>Vigna</taxon>
    </lineage>
</organism>
<feature type="region of interest" description="Disordered" evidence="10">
    <location>
        <begin position="185"/>
        <end position="219"/>
    </location>
</feature>
<proteinExistence type="inferred from homology"/>
<feature type="transmembrane region" description="Helical" evidence="11">
    <location>
        <begin position="275"/>
        <end position="296"/>
    </location>
</feature>
<protein>
    <recommendedName>
        <fullName evidence="14">Sucrose transporter</fullName>
    </recommendedName>
</protein>
<keyword evidence="13" id="KW-1185">Reference proteome</keyword>
<dbReference type="AlphaFoldDB" id="A0AAQ3RRN4"/>
<evidence type="ECO:0000256" key="5">
    <source>
        <dbReference type="ARBA" id="ARBA00022597"/>
    </source>
</evidence>
<keyword evidence="8 11" id="KW-1133">Transmembrane helix</keyword>
<evidence type="ECO:0000256" key="1">
    <source>
        <dbReference type="ARBA" id="ARBA00004141"/>
    </source>
</evidence>
<dbReference type="GO" id="GO:0008506">
    <property type="term" value="F:sucrose:proton symporter activity"/>
    <property type="evidence" value="ECO:0007669"/>
    <property type="project" value="TreeGrafter"/>
</dbReference>
<keyword evidence="9 11" id="KW-0472">Membrane</keyword>
<comment type="subcellular location">
    <subcellularLocation>
        <location evidence="1">Membrane</location>
        <topology evidence="1">Multi-pass membrane protein</topology>
    </subcellularLocation>
</comment>
<evidence type="ECO:0000313" key="13">
    <source>
        <dbReference type="Proteomes" id="UP001374535"/>
    </source>
</evidence>
<evidence type="ECO:0000256" key="2">
    <source>
        <dbReference type="ARBA" id="ARBA00004914"/>
    </source>
</evidence>
<comment type="pathway">
    <text evidence="2">Glycan biosynthesis; sucrose metabolism.</text>
</comment>
<evidence type="ECO:0000256" key="9">
    <source>
        <dbReference type="ARBA" id="ARBA00023136"/>
    </source>
</evidence>
<dbReference type="InterPro" id="IPR036259">
    <property type="entry name" value="MFS_trans_sf"/>
</dbReference>
<feature type="transmembrane region" description="Helical" evidence="11">
    <location>
        <begin position="381"/>
        <end position="403"/>
    </location>
</feature>
<feature type="transmembrane region" description="Helical" evidence="11">
    <location>
        <begin position="640"/>
        <end position="662"/>
    </location>
</feature>
<evidence type="ECO:0000256" key="3">
    <source>
        <dbReference type="ARBA" id="ARBA00007134"/>
    </source>
</evidence>
<evidence type="ECO:0000256" key="11">
    <source>
        <dbReference type="SAM" id="Phobius"/>
    </source>
</evidence>
<feature type="transmembrane region" description="Helical" evidence="11">
    <location>
        <begin position="429"/>
        <end position="447"/>
    </location>
</feature>